<sequence length="552" mass="60261">MSPSSRLEARSQARAIPLVTVSFARGHLRQTRLANTHHNGINNQSAAEQDLDQNQVSRHQYHSSNNNNDDGDHPPSYDSIATSSAASSRTGAESLQESRLASPSNADLTEAVLHLSRTLVTPVPTTKPRPQPQPSSWLFMMIYSWTHTQKTATRLYHILTNPSSLLQHIQGQNDHVHHKKQRKSIQQITDEQDRMDDDPDMRFGAVTEMVPVSMMNTRNVASMAEEALPHTQDQMELSSPSSPMLLGDDFTEDSALPRNPKRRIESYSNPFAPAVNGMEPQEDDEGWLGMGEDCSVDGVTKTNSVRLTAPTFPQASRGRIPEFTTSSLGPAMDPRQFESESSTRSEQLPVPSFSTSSVFNRSTGVTFDRPSSRASFNSQSTASNYVTPPSSMVSPAPSANSNRTLVSSRTPRRDKIPALWQQRDDTTTTMPQEESDGDEHLVSAASSIYHDLPSDEDGYSSPWSDQASSYREHHHAAAIQFPTIVRSSTASSFTDASSSIIVSTASPPTIIPASIPILSSSAAASVRSFEAAIPIHSSSISTHSFETALSIS</sequence>
<dbReference type="Proteomes" id="UP001194696">
    <property type="component" value="Unassembled WGS sequence"/>
</dbReference>
<feature type="region of interest" description="Disordered" evidence="1">
    <location>
        <begin position="307"/>
        <end position="439"/>
    </location>
</feature>
<evidence type="ECO:0000256" key="1">
    <source>
        <dbReference type="SAM" id="MobiDB-lite"/>
    </source>
</evidence>
<name>A0ABQ7KBT1_9FUNG</name>
<feature type="compositionally biased region" description="Low complexity" evidence="1">
    <location>
        <begin position="76"/>
        <end position="94"/>
    </location>
</feature>
<gene>
    <name evidence="2" type="ORF">BGZ96_010615</name>
</gene>
<dbReference type="EMBL" id="JAAAIM010000070">
    <property type="protein sequence ID" value="KAG0295924.1"/>
    <property type="molecule type" value="Genomic_DNA"/>
</dbReference>
<feature type="compositionally biased region" description="Polar residues" evidence="1">
    <location>
        <begin position="95"/>
        <end position="105"/>
    </location>
</feature>
<comment type="caution">
    <text evidence="2">The sequence shown here is derived from an EMBL/GenBank/DDBJ whole genome shotgun (WGS) entry which is preliminary data.</text>
</comment>
<evidence type="ECO:0000313" key="3">
    <source>
        <dbReference type="Proteomes" id="UP001194696"/>
    </source>
</evidence>
<evidence type="ECO:0000313" key="2">
    <source>
        <dbReference type="EMBL" id="KAG0295924.1"/>
    </source>
</evidence>
<proteinExistence type="predicted"/>
<feature type="compositionally biased region" description="Low complexity" evidence="1">
    <location>
        <begin position="388"/>
        <end position="402"/>
    </location>
</feature>
<feature type="compositionally biased region" description="Basic and acidic residues" evidence="1">
    <location>
        <begin position="411"/>
        <end position="426"/>
    </location>
</feature>
<feature type="region of interest" description="Disordered" evidence="1">
    <location>
        <begin position="50"/>
        <end position="105"/>
    </location>
</feature>
<feature type="compositionally biased region" description="Polar residues" evidence="1">
    <location>
        <begin position="344"/>
        <end position="365"/>
    </location>
</feature>
<organism evidence="2 3">
    <name type="scientific">Linnemannia gamsii</name>
    <dbReference type="NCBI Taxonomy" id="64522"/>
    <lineage>
        <taxon>Eukaryota</taxon>
        <taxon>Fungi</taxon>
        <taxon>Fungi incertae sedis</taxon>
        <taxon>Mucoromycota</taxon>
        <taxon>Mortierellomycotina</taxon>
        <taxon>Mortierellomycetes</taxon>
        <taxon>Mortierellales</taxon>
        <taxon>Mortierellaceae</taxon>
        <taxon>Linnemannia</taxon>
    </lineage>
</organism>
<feature type="region of interest" description="Disordered" evidence="1">
    <location>
        <begin position="178"/>
        <end position="198"/>
    </location>
</feature>
<protein>
    <submittedName>
        <fullName evidence="2">Uncharacterized protein</fullName>
    </submittedName>
</protein>
<reference evidence="2 3" key="1">
    <citation type="journal article" date="2020" name="Fungal Divers.">
        <title>Resolving the Mortierellaceae phylogeny through synthesis of multi-gene phylogenetics and phylogenomics.</title>
        <authorList>
            <person name="Vandepol N."/>
            <person name="Liber J."/>
            <person name="Desiro A."/>
            <person name="Na H."/>
            <person name="Kennedy M."/>
            <person name="Barry K."/>
            <person name="Grigoriev I.V."/>
            <person name="Miller A.N."/>
            <person name="O'Donnell K."/>
            <person name="Stajich J.E."/>
            <person name="Bonito G."/>
        </authorList>
    </citation>
    <scope>NUCLEOTIDE SEQUENCE [LARGE SCALE GENOMIC DNA]</scope>
    <source>
        <strain evidence="2 3">AD045</strain>
    </source>
</reference>
<feature type="compositionally biased region" description="Polar residues" evidence="1">
    <location>
        <begin position="372"/>
        <end position="387"/>
    </location>
</feature>
<keyword evidence="3" id="KW-1185">Reference proteome</keyword>
<accession>A0ABQ7KBT1</accession>
<feature type="region of interest" description="Disordered" evidence="1">
    <location>
        <begin position="234"/>
        <end position="285"/>
    </location>
</feature>